<name>A0A2Z5G8U6_9BACT</name>
<dbReference type="PANTHER" id="PTHR42776:SF27">
    <property type="entry name" value="DIPEPTIDYL PEPTIDASE FAMILY MEMBER 6"/>
    <property type="match status" value="1"/>
</dbReference>
<feature type="region of interest" description="Disordered" evidence="2">
    <location>
        <begin position="171"/>
        <end position="201"/>
    </location>
</feature>
<dbReference type="OrthoDB" id="108903at2"/>
<dbReference type="GO" id="GO:0004252">
    <property type="term" value="F:serine-type endopeptidase activity"/>
    <property type="evidence" value="ECO:0007669"/>
    <property type="project" value="InterPro"/>
</dbReference>
<protein>
    <submittedName>
        <fullName evidence="5">Peptidase S9, prolyl oligopeptidase active site region</fullName>
    </submittedName>
</protein>
<dbReference type="PRINTS" id="PR00862">
    <property type="entry name" value="PROLIGOPTASE"/>
</dbReference>
<evidence type="ECO:0000313" key="5">
    <source>
        <dbReference type="EMBL" id="AXC15390.1"/>
    </source>
</evidence>
<dbReference type="SUPFAM" id="SSF82171">
    <property type="entry name" value="DPP6 N-terminal domain-like"/>
    <property type="match status" value="1"/>
</dbReference>
<sequence>MKSLSYLVLGLLVTPLFGQPRPITLQDLVSTGAAGRRAGVLAPDGKHFAVIQQGQLALLPVDGGAAVPLTDTAGAKSEVSWSRDSRKLAFVSGGDIWVVSASGGQARELTSGPVGPGDPRGATDHFPMWNPNGHWILFQSGRRGWNELYVVSDDGKTRSYIASTEIYSGRDQIGNSSPDHGDAVSSDRFDPNPAWSPDGKSISYTERSRAFFSGKLKLIGFNSATGTTDGSARDLYIAKNDRGGAWAVNTVAWSPDSTTLAVVLQETGWDKIFLISAAGLDQPKQLTTGESEDENPVYSPDGSMIAFVSNRDLPEERHIWIVPVKGGAPRRLTHEPGIEGTPQWSPDSKTLYFSRGTALRTASTYSASINGGGDLRPIEPPAVSIYEQAGLPPPEVAHFSGKDGLPLAGILYRPLGFKPGVKYPAVIWAHGGPEGQDVLGLSPWSLFLAQRGFLVFEPNFRGSTGYGEKFRNLNVEDSGGGEIDDIGAAVGYLVQQGLGDPKRVAIGGGSHGGTVVANAVTKLPDTFAAGLELFGVVDRALFLQYTNRNSKIRWETKMGGTPEEKPAVYRKANILPDVDKIRTPLLIMHGEEDPQVPPQESAEFVEALKKGGKTYDYVTYPREGHGFQEREHRLDAYRKQLAFLEKYLQPDSPIAAPE</sequence>
<reference evidence="5 6" key="1">
    <citation type="journal article" date="2018" name="Front. Microbiol.">
        <title>Hydrolytic Capabilities as a Key to Environmental Success: Chitinolytic and Cellulolytic Acidobacteria From Acidic Sub-arctic Soils and Boreal Peatlands.</title>
        <authorList>
            <person name="Belova S.E."/>
            <person name="Ravin N.V."/>
            <person name="Pankratov T.A."/>
            <person name="Rakitin A.L."/>
            <person name="Ivanova A.A."/>
            <person name="Beletsky A.V."/>
            <person name="Mardanov A.V."/>
            <person name="Sinninghe Damste J.S."/>
            <person name="Dedysh S.N."/>
        </authorList>
    </citation>
    <scope>NUCLEOTIDE SEQUENCE [LARGE SCALE GENOMIC DNA]</scope>
    <source>
        <strain evidence="5 6">SBC82</strain>
    </source>
</reference>
<dbReference type="EMBL" id="CP030840">
    <property type="protein sequence ID" value="AXC15390.1"/>
    <property type="molecule type" value="Genomic_DNA"/>
</dbReference>
<feature type="compositionally biased region" description="Basic and acidic residues" evidence="2">
    <location>
        <begin position="179"/>
        <end position="190"/>
    </location>
</feature>
<evidence type="ECO:0000256" key="1">
    <source>
        <dbReference type="ARBA" id="ARBA00022801"/>
    </source>
</evidence>
<evidence type="ECO:0000259" key="4">
    <source>
        <dbReference type="Pfam" id="PF00930"/>
    </source>
</evidence>
<dbReference type="InterPro" id="IPR001375">
    <property type="entry name" value="Peptidase_S9_cat"/>
</dbReference>
<organism evidence="5 6">
    <name type="scientific">Acidisarcina polymorpha</name>
    <dbReference type="NCBI Taxonomy" id="2211140"/>
    <lineage>
        <taxon>Bacteria</taxon>
        <taxon>Pseudomonadati</taxon>
        <taxon>Acidobacteriota</taxon>
        <taxon>Terriglobia</taxon>
        <taxon>Terriglobales</taxon>
        <taxon>Acidobacteriaceae</taxon>
        <taxon>Acidisarcina</taxon>
    </lineage>
</organism>
<dbReference type="PANTHER" id="PTHR42776">
    <property type="entry name" value="SERINE PEPTIDASE S9 FAMILY MEMBER"/>
    <property type="match status" value="1"/>
</dbReference>
<dbReference type="SUPFAM" id="SSF53474">
    <property type="entry name" value="alpha/beta-Hydrolases"/>
    <property type="match status" value="1"/>
</dbReference>
<gene>
    <name evidence="5" type="ORF">ACPOL_6146</name>
</gene>
<dbReference type="Proteomes" id="UP000253606">
    <property type="component" value="Chromosome"/>
</dbReference>
<dbReference type="AlphaFoldDB" id="A0A2Z5G8U6"/>
<keyword evidence="1" id="KW-0378">Hydrolase</keyword>
<accession>A0A2Z5G8U6</accession>
<proteinExistence type="predicted"/>
<dbReference type="Gene3D" id="3.40.50.1820">
    <property type="entry name" value="alpha/beta hydrolase"/>
    <property type="match status" value="1"/>
</dbReference>
<feature type="domain" description="Peptidase S9 prolyl oligopeptidase catalytic" evidence="3">
    <location>
        <begin position="447"/>
        <end position="649"/>
    </location>
</feature>
<dbReference type="InterPro" id="IPR029058">
    <property type="entry name" value="AB_hydrolase_fold"/>
</dbReference>
<dbReference type="GO" id="GO:0006508">
    <property type="term" value="P:proteolysis"/>
    <property type="evidence" value="ECO:0007669"/>
    <property type="project" value="InterPro"/>
</dbReference>
<dbReference type="KEGG" id="abas:ACPOL_6146"/>
<dbReference type="InterPro" id="IPR002470">
    <property type="entry name" value="Peptidase_S9A"/>
</dbReference>
<dbReference type="Pfam" id="PF00930">
    <property type="entry name" value="DPPIV_N"/>
    <property type="match status" value="1"/>
</dbReference>
<feature type="domain" description="Dipeptidylpeptidase IV N-terminal" evidence="4">
    <location>
        <begin position="185"/>
        <end position="348"/>
    </location>
</feature>
<evidence type="ECO:0000259" key="3">
    <source>
        <dbReference type="Pfam" id="PF00326"/>
    </source>
</evidence>
<evidence type="ECO:0000313" key="6">
    <source>
        <dbReference type="Proteomes" id="UP000253606"/>
    </source>
</evidence>
<dbReference type="Gene3D" id="2.120.10.30">
    <property type="entry name" value="TolB, C-terminal domain"/>
    <property type="match status" value="2"/>
</dbReference>
<evidence type="ECO:0000256" key="2">
    <source>
        <dbReference type="SAM" id="MobiDB-lite"/>
    </source>
</evidence>
<dbReference type="InterPro" id="IPR011042">
    <property type="entry name" value="6-blade_b-propeller_TolB-like"/>
</dbReference>
<dbReference type="InterPro" id="IPR002469">
    <property type="entry name" value="Peptidase_S9B_N"/>
</dbReference>
<keyword evidence="6" id="KW-1185">Reference proteome</keyword>
<dbReference type="RefSeq" id="WP_114210020.1">
    <property type="nucleotide sequence ID" value="NZ_CP030840.1"/>
</dbReference>
<dbReference type="Pfam" id="PF00326">
    <property type="entry name" value="Peptidase_S9"/>
    <property type="match status" value="1"/>
</dbReference>